<dbReference type="Pfam" id="PF20413">
    <property type="entry name" value="BLTP1_N"/>
    <property type="match status" value="1"/>
</dbReference>
<sequence>YLVIMMLYYLAAHVAFCGENLDLKFKLPSTTFLPEIVPLKFLLRGKTLYLSLFLPVTNTTSNIIGALDKNAKLQGDYQSSFFLSSSWRKLCKLSAGWVDCWQVPEIELTLGYTYHPMPPMGPSPQANVSTPEKMELLLSPIRAPNKKKQTHESSKINTPENFDPMSLAADTFKVELLIIQPSDIKLYGSILRHFIHLKENIFGEDQKFIDMSEPSPYEKVDSLIDQEISKNSSSGEKDEFDGRRFRPFEVTVYIDIRNVQGHLMKDCTGNEPLCPTIVMDRLVFEMNKKYQETQMQVLLSPIILTTEDKTTRSQPHTHLNQGFIVLSGLQMRGHAMFSDTGLSLNDETAEYSWLVELTIGSLTGKLTAPQLQHFITGLETFLFTAVDNENCMRHPRPYNLCYHGEPQPECTHTLPDHFCPSIDAIKYKMLRVSVDAIDFHLVEAGTDLNLQIFPIRIATCNLHGQHTRNGITAHIKNIRLRNFICGGGGTGGTNSTRHFSNDTELNTKAFEETSVGGLSAVGAGESVGTTGTTNTAGTSSMPVNNTGNPWVEAGALILGPLYIDAAVSSNIVHHNMQQTQHKFLKLHDQKTKRLWFLWPKEATKVNQEISGKCGCVGGCSFFGLNRNGLRFFKPSKQDFIEGLNVATFRVNEPGICPGYGQMFLEALCIETMIYQMIIIIPLINLHKFQHRSDSKFHEISSSEIRSRAKYSINGIRGNRVGESNSLGRTTSKDQSSSLCVPSGDLHTSPGSLSDLRLSADNVHSASHIKMPSSLSLQTELPLSKEKSKNSVIAVLEQEKEEHLSNNSSESPPDPLGIFHRTVSVGSEALSEAFFSADEDQPQIFQRRGTSASPSSSQISLPTVPECEFSKKTSEDLQIKILKCLSICGISPGYRLEKFYTNPKRLKNIRDDFFSEGGSVSSNSFISAMSSHEDIALVDLHMQLNKPITESPLLMSSYINHMTQLHCSNWDTSPPSFEKENVSTTHTQPKRYIPVFEKISEGFTAIRMVEGARYCPPPRSPPPLSSNTPSHPYSWDTPIFTWGEGVDTAQEDAEEPGSAILDSNTTRTTVVMKLKRDIDITVSPIALESTQRFLEALTPVMESLHPLTIVNSAHFKSVSKIVGKNTLKKDRYMYWSRIRDGKKCGTPDQTPVVSSTYQESCFQQIQGQIRIPRVNLTLLQASVVEEIISFSALDNIRDLTCVSLFSLCLDGVNVQFSSGHHSKQSVQIFMRNPKISGKPKKTKLKIKQNVDLFSEPVYIETSEKQQEENRISVSVNKLHIQLRRLKNESSLLKDAVITAIPNHRSKVMFTFRRYNKGFDEFEEEIEDSTNSHPLITSANGGSTLEEERMGFIMFEAGLENICIKAIKRRGFGDHTEGNGKGRESCVGGKEASSHSRRESTGPGASSGGSGGPASGHSKGATRTASAPTGGIGQKTMKSSSGGTEHLPNEVAAPTTAPAGISTPFYVRKATPEGKDLNETLHSTSPSQASNITGHSASTKNSIREETQIHCQGKSDKRDISSFIIELSTVWFNFAAPPHTPITRKIDFTRLDWNFLSTASPSITAWMNPSDRLTVAVIHFLHVSESRRLGVIASLMAEALDVQSIHISPRNKYSKLIPLSQTIQEDPSCQLCNVLKRYVLQTPLQNIESNLNLEFLPKLATLRQIVIIIVLFKI</sequence>
<dbReference type="OrthoDB" id="10051416at2759"/>
<feature type="region of interest" description="Disordered" evidence="1">
    <location>
        <begin position="719"/>
        <end position="745"/>
    </location>
</feature>
<dbReference type="PANTHER" id="PTHR31640">
    <property type="entry name" value="TRANSMEMBRANE PROTEIN KIAA1109"/>
    <property type="match status" value="1"/>
</dbReference>
<feature type="region of interest" description="Disordered" evidence="1">
    <location>
        <begin position="1474"/>
        <end position="1502"/>
    </location>
</feature>
<evidence type="ECO:0000256" key="1">
    <source>
        <dbReference type="SAM" id="MobiDB-lite"/>
    </source>
</evidence>
<feature type="compositionally biased region" description="Basic and acidic residues" evidence="1">
    <location>
        <begin position="1370"/>
        <end position="1382"/>
    </location>
</feature>
<dbReference type="PANTHER" id="PTHR31640:SF1">
    <property type="entry name" value="BRIDGE-LIKE LIPID TRANSFER PROTEIN FAMILY MEMBER 1"/>
    <property type="match status" value="1"/>
</dbReference>
<evidence type="ECO:0000313" key="5">
    <source>
        <dbReference type="Proteomes" id="UP000326759"/>
    </source>
</evidence>
<protein>
    <recommendedName>
        <fullName evidence="6">Fragile site-associated protein C-terminal domain-containing protein</fullName>
    </recommendedName>
</protein>
<keyword evidence="5" id="KW-1185">Reference proteome</keyword>
<evidence type="ECO:0008006" key="6">
    <source>
        <dbReference type="Google" id="ProtNLM"/>
    </source>
</evidence>
<comment type="caution">
    <text evidence="4">The sequence shown here is derived from an EMBL/GenBank/DDBJ whole genome shotgun (WGS) entry which is preliminary data.</text>
</comment>
<dbReference type="GO" id="GO:0098793">
    <property type="term" value="C:presynapse"/>
    <property type="evidence" value="ECO:0007669"/>
    <property type="project" value="GOC"/>
</dbReference>
<name>A0A5N5SR46_9CRUS</name>
<dbReference type="GO" id="GO:0048488">
    <property type="term" value="P:synaptic vesicle endocytosis"/>
    <property type="evidence" value="ECO:0007669"/>
    <property type="project" value="TreeGrafter"/>
</dbReference>
<accession>A0A5N5SR46</accession>
<evidence type="ECO:0000259" key="3">
    <source>
        <dbReference type="Pfam" id="PF25039"/>
    </source>
</evidence>
<feature type="non-terminal residue" evidence="4">
    <location>
        <position position="1"/>
    </location>
</feature>
<dbReference type="InterPro" id="IPR056741">
    <property type="entry name" value="BLTP1_M"/>
</dbReference>
<dbReference type="EMBL" id="SEYY01021181">
    <property type="protein sequence ID" value="KAB7496624.1"/>
    <property type="molecule type" value="Genomic_DNA"/>
</dbReference>
<proteinExistence type="predicted"/>
<feature type="compositionally biased region" description="Polar residues" evidence="1">
    <location>
        <begin position="721"/>
        <end position="739"/>
    </location>
</feature>
<dbReference type="InterPro" id="IPR047104">
    <property type="entry name" value="BLTP1_N"/>
</dbReference>
<dbReference type="Proteomes" id="UP000326759">
    <property type="component" value="Unassembled WGS sequence"/>
</dbReference>
<evidence type="ECO:0000259" key="2">
    <source>
        <dbReference type="Pfam" id="PF20413"/>
    </source>
</evidence>
<feature type="domain" description="Bridge-like lipid transfer protein family member 1 N-terminal" evidence="2">
    <location>
        <begin position="13"/>
        <end position="484"/>
    </location>
</feature>
<organism evidence="4 5">
    <name type="scientific">Armadillidium nasatum</name>
    <dbReference type="NCBI Taxonomy" id="96803"/>
    <lineage>
        <taxon>Eukaryota</taxon>
        <taxon>Metazoa</taxon>
        <taxon>Ecdysozoa</taxon>
        <taxon>Arthropoda</taxon>
        <taxon>Crustacea</taxon>
        <taxon>Multicrustacea</taxon>
        <taxon>Malacostraca</taxon>
        <taxon>Eumalacostraca</taxon>
        <taxon>Peracarida</taxon>
        <taxon>Isopoda</taxon>
        <taxon>Oniscidea</taxon>
        <taxon>Crinocheta</taxon>
        <taxon>Armadillidiidae</taxon>
        <taxon>Armadillidium</taxon>
    </lineage>
</organism>
<gene>
    <name evidence="4" type="ORF">Anas_05155</name>
</gene>
<dbReference type="InterPro" id="IPR033616">
    <property type="entry name" value="BLTP1"/>
</dbReference>
<feature type="region of interest" description="Disordered" evidence="1">
    <location>
        <begin position="1370"/>
        <end position="1458"/>
    </location>
</feature>
<dbReference type="Pfam" id="PF25039">
    <property type="entry name" value="BLTP1_M"/>
    <property type="match status" value="2"/>
</dbReference>
<evidence type="ECO:0000313" key="4">
    <source>
        <dbReference type="EMBL" id="KAB7496624.1"/>
    </source>
</evidence>
<feature type="domain" description="Bridge-like lipid transfer protein family member 1 middle region" evidence="3">
    <location>
        <begin position="1065"/>
        <end position="1405"/>
    </location>
</feature>
<reference evidence="4 5" key="1">
    <citation type="journal article" date="2019" name="PLoS Biol.">
        <title>Sex chromosomes control vertical transmission of feminizing Wolbachia symbionts in an isopod.</title>
        <authorList>
            <person name="Becking T."/>
            <person name="Chebbi M.A."/>
            <person name="Giraud I."/>
            <person name="Moumen B."/>
            <person name="Laverre T."/>
            <person name="Caubet Y."/>
            <person name="Peccoud J."/>
            <person name="Gilbert C."/>
            <person name="Cordaux R."/>
        </authorList>
    </citation>
    <scope>NUCLEOTIDE SEQUENCE [LARGE SCALE GENOMIC DNA]</scope>
    <source>
        <strain evidence="4">ANa2</strain>
        <tissue evidence="4">Whole body excluding digestive tract and cuticle</tissue>
    </source>
</reference>
<feature type="compositionally biased region" description="Gly residues" evidence="1">
    <location>
        <begin position="1403"/>
        <end position="1412"/>
    </location>
</feature>
<feature type="compositionally biased region" description="Polar residues" evidence="1">
    <location>
        <begin position="1478"/>
        <end position="1499"/>
    </location>
</feature>
<feature type="domain" description="Bridge-like lipid transfer protein family member 1 middle region" evidence="3">
    <location>
        <begin position="1515"/>
        <end position="1665"/>
    </location>
</feature>